<sequence>MNRDAQSNWFIRARLKTRQLLLLATMDEEGNVRRAAEVIGMAQPAASKLLKDLEDMLGVSLFDRTPQGMRPTVYGEVMIRHARMVLSDLSHAYDEISSLRAGLAGEVRIGTIAVAGASIVARAVARIKRDYPRLRVSIQVETSNLLLPLLAQGELDIMIGRVLEGQAPVRHGRNYGLNHGLKYEPLGREPLCLVVRPGHPLLARDDLSLAALCGEPWILHPSGSVLRHRIDMLFASLGLAPPLNVVNTGSLPVIASLLEQSDMLAVLPTEIARQYEGYGVMQILPLVLCCELDNFGIITRFSQLPSPAATLVLDVLREIGLDASGLDAQGLASG</sequence>
<keyword evidence="2" id="KW-0805">Transcription regulation</keyword>
<evidence type="ECO:0000313" key="6">
    <source>
        <dbReference type="EMBL" id="MCY0387530.1"/>
    </source>
</evidence>
<evidence type="ECO:0000256" key="2">
    <source>
        <dbReference type="ARBA" id="ARBA00023015"/>
    </source>
</evidence>
<keyword evidence="4" id="KW-0804">Transcription</keyword>
<name>A0ABT3ZNK7_9BURK</name>
<dbReference type="PANTHER" id="PTHR30419:SF8">
    <property type="entry name" value="NITROGEN ASSIMILATION TRANSCRIPTIONAL ACTIVATOR-RELATED"/>
    <property type="match status" value="1"/>
</dbReference>
<dbReference type="PRINTS" id="PR00039">
    <property type="entry name" value="HTHLYSR"/>
</dbReference>
<feature type="domain" description="HTH lysR-type" evidence="5">
    <location>
        <begin position="15"/>
        <end position="72"/>
    </location>
</feature>
<comment type="caution">
    <text evidence="6">The sequence shown here is derived from an EMBL/GenBank/DDBJ whole genome shotgun (WGS) entry which is preliminary data.</text>
</comment>
<keyword evidence="3" id="KW-0238">DNA-binding</keyword>
<dbReference type="InterPro" id="IPR036388">
    <property type="entry name" value="WH-like_DNA-bd_sf"/>
</dbReference>
<comment type="similarity">
    <text evidence="1">Belongs to the LysR transcriptional regulatory family.</text>
</comment>
<dbReference type="Pfam" id="PF00126">
    <property type="entry name" value="HTH_1"/>
    <property type="match status" value="1"/>
</dbReference>
<evidence type="ECO:0000256" key="1">
    <source>
        <dbReference type="ARBA" id="ARBA00009437"/>
    </source>
</evidence>
<accession>A0ABT3ZNK7</accession>
<dbReference type="CDD" id="cd08435">
    <property type="entry name" value="PBP2_GbpR"/>
    <property type="match status" value="1"/>
</dbReference>
<dbReference type="InterPro" id="IPR000847">
    <property type="entry name" value="LysR_HTH_N"/>
</dbReference>
<proteinExistence type="inferred from homology"/>
<dbReference type="Gene3D" id="1.10.10.10">
    <property type="entry name" value="Winged helix-like DNA-binding domain superfamily/Winged helix DNA-binding domain"/>
    <property type="match status" value="1"/>
</dbReference>
<organism evidence="6 7">
    <name type="scientific">Robbsia betulipollinis</name>
    <dbReference type="NCBI Taxonomy" id="2981849"/>
    <lineage>
        <taxon>Bacteria</taxon>
        <taxon>Pseudomonadati</taxon>
        <taxon>Pseudomonadota</taxon>
        <taxon>Betaproteobacteria</taxon>
        <taxon>Burkholderiales</taxon>
        <taxon>Burkholderiaceae</taxon>
        <taxon>Robbsia</taxon>
    </lineage>
</organism>
<evidence type="ECO:0000256" key="3">
    <source>
        <dbReference type="ARBA" id="ARBA00023125"/>
    </source>
</evidence>
<gene>
    <name evidence="6" type="ORF">OVY01_09835</name>
</gene>
<dbReference type="InterPro" id="IPR005119">
    <property type="entry name" value="LysR_subst-bd"/>
</dbReference>
<dbReference type="Pfam" id="PF03466">
    <property type="entry name" value="LysR_substrate"/>
    <property type="match status" value="1"/>
</dbReference>
<dbReference type="Proteomes" id="UP001082899">
    <property type="component" value="Unassembled WGS sequence"/>
</dbReference>
<dbReference type="InterPro" id="IPR050950">
    <property type="entry name" value="HTH-type_LysR_regulators"/>
</dbReference>
<dbReference type="InterPro" id="IPR036390">
    <property type="entry name" value="WH_DNA-bd_sf"/>
</dbReference>
<dbReference type="Gene3D" id="3.40.190.290">
    <property type="match status" value="1"/>
</dbReference>
<evidence type="ECO:0000313" key="7">
    <source>
        <dbReference type="Proteomes" id="UP001082899"/>
    </source>
</evidence>
<dbReference type="SUPFAM" id="SSF53850">
    <property type="entry name" value="Periplasmic binding protein-like II"/>
    <property type="match status" value="1"/>
</dbReference>
<evidence type="ECO:0000256" key="4">
    <source>
        <dbReference type="ARBA" id="ARBA00023163"/>
    </source>
</evidence>
<dbReference type="PANTHER" id="PTHR30419">
    <property type="entry name" value="HTH-TYPE TRANSCRIPTIONAL REGULATOR YBHD"/>
    <property type="match status" value="1"/>
</dbReference>
<dbReference type="EMBL" id="JAPMXC010000001">
    <property type="protein sequence ID" value="MCY0387530.1"/>
    <property type="molecule type" value="Genomic_DNA"/>
</dbReference>
<dbReference type="InterPro" id="IPR037405">
    <property type="entry name" value="GbpR_PBP2"/>
</dbReference>
<dbReference type="SUPFAM" id="SSF46785">
    <property type="entry name" value="Winged helix' DNA-binding domain"/>
    <property type="match status" value="1"/>
</dbReference>
<dbReference type="RefSeq" id="WP_267847267.1">
    <property type="nucleotide sequence ID" value="NZ_JAPMXC010000001.1"/>
</dbReference>
<evidence type="ECO:0000259" key="5">
    <source>
        <dbReference type="PROSITE" id="PS50931"/>
    </source>
</evidence>
<protein>
    <submittedName>
        <fullName evidence="6">LysR family transcriptional regulator</fullName>
    </submittedName>
</protein>
<reference evidence="6" key="1">
    <citation type="submission" date="2022-11" db="EMBL/GenBank/DDBJ databases">
        <title>Robbsia betulipollinis sp. nov., isolated from pollen of birch (Betula pendula).</title>
        <authorList>
            <person name="Shi H."/>
            <person name="Ambika Manirajan B."/>
            <person name="Ratering S."/>
            <person name="Geissler-Plaum R."/>
            <person name="Schnell S."/>
        </authorList>
    </citation>
    <scope>NUCLEOTIDE SEQUENCE</scope>
    <source>
        <strain evidence="6">Bb-Pol-6</strain>
    </source>
</reference>
<keyword evidence="7" id="KW-1185">Reference proteome</keyword>
<dbReference type="PROSITE" id="PS50931">
    <property type="entry name" value="HTH_LYSR"/>
    <property type="match status" value="1"/>
</dbReference>